<name>A0A246JZI9_9SPHN</name>
<protein>
    <submittedName>
        <fullName evidence="1">Uncharacterized protein</fullName>
    </submittedName>
</protein>
<organism evidence="1 2">
    <name type="scientific">Sphingopyxis bauzanensis</name>
    <dbReference type="NCBI Taxonomy" id="651663"/>
    <lineage>
        <taxon>Bacteria</taxon>
        <taxon>Pseudomonadati</taxon>
        <taxon>Pseudomonadota</taxon>
        <taxon>Alphaproteobacteria</taxon>
        <taxon>Sphingomonadales</taxon>
        <taxon>Sphingomonadaceae</taxon>
        <taxon>Sphingopyxis</taxon>
    </lineage>
</organism>
<accession>A0A246JZI9</accession>
<dbReference type="AlphaFoldDB" id="A0A246JZI9"/>
<dbReference type="Proteomes" id="UP000197361">
    <property type="component" value="Unassembled WGS sequence"/>
</dbReference>
<proteinExistence type="predicted"/>
<comment type="caution">
    <text evidence="1">The sequence shown here is derived from an EMBL/GenBank/DDBJ whole genome shotgun (WGS) entry which is preliminary data.</text>
</comment>
<keyword evidence="2" id="KW-1185">Reference proteome</keyword>
<reference evidence="1 2" key="1">
    <citation type="journal article" date="2010" name="Int. J. Syst. Evol. Microbiol.">
        <title>Sphingopyxis bauzanensis sp. nov., a psychrophilic bacterium isolated from soil.</title>
        <authorList>
            <person name="Zhang D.C."/>
            <person name="Liu H.C."/>
            <person name="Xin Y.H."/>
            <person name="Zhou Y.G."/>
            <person name="Schinner F."/>
            <person name="Margesin R."/>
        </authorList>
    </citation>
    <scope>NUCLEOTIDE SEQUENCE [LARGE SCALE GENOMIC DNA]</scope>
    <source>
        <strain evidence="1 2">DSM 22271</strain>
    </source>
</reference>
<dbReference type="EMBL" id="NISK01000001">
    <property type="protein sequence ID" value="OWQ98679.1"/>
    <property type="molecule type" value="Genomic_DNA"/>
</dbReference>
<sequence length="60" mass="6767">MFAVESYAAVRHFVFIEGNSQREAAKVFGLSRETISKMCRFSLPPGYTRTKPVAKSKLRA</sequence>
<gene>
    <name evidence="1" type="ORF">CDQ92_00170</name>
</gene>
<evidence type="ECO:0000313" key="2">
    <source>
        <dbReference type="Proteomes" id="UP000197361"/>
    </source>
</evidence>
<evidence type="ECO:0000313" key="1">
    <source>
        <dbReference type="EMBL" id="OWQ98679.1"/>
    </source>
</evidence>